<evidence type="ECO:0000313" key="2">
    <source>
        <dbReference type="Proteomes" id="UP000002217"/>
    </source>
</evidence>
<accession>C8W2B4</accession>
<dbReference type="KEGG" id="dae:Dtox_0881"/>
<dbReference type="STRING" id="485916.Dtox_0881"/>
<dbReference type="Proteomes" id="UP000002217">
    <property type="component" value="Chromosome"/>
</dbReference>
<dbReference type="HOGENOM" id="CLU_2933794_0_0_9"/>
<proteinExistence type="predicted"/>
<protein>
    <submittedName>
        <fullName evidence="1">Uncharacterized protein</fullName>
    </submittedName>
</protein>
<dbReference type="EMBL" id="CP001720">
    <property type="protein sequence ID" value="ACV61778.1"/>
    <property type="molecule type" value="Genomic_DNA"/>
</dbReference>
<evidence type="ECO:0000313" key="1">
    <source>
        <dbReference type="EMBL" id="ACV61778.1"/>
    </source>
</evidence>
<sequence length="60" mass="7054">MKFKRRNLWNIQIVDEEGKVGYEPPMTLDQNDVPHVCYLESKKTIINMLLGRVMFGILKC</sequence>
<name>C8W2B4_DESAS</name>
<gene>
    <name evidence="1" type="ordered locus">Dtox_0881</name>
</gene>
<organism evidence="1 2">
    <name type="scientific">Desulfofarcimen acetoxidans (strain ATCC 49208 / DSM 771 / KCTC 5769 / VKM B-1644 / 5575)</name>
    <name type="common">Desulfotomaculum acetoxidans</name>
    <dbReference type="NCBI Taxonomy" id="485916"/>
    <lineage>
        <taxon>Bacteria</taxon>
        <taxon>Bacillati</taxon>
        <taxon>Bacillota</taxon>
        <taxon>Clostridia</taxon>
        <taxon>Eubacteriales</taxon>
        <taxon>Peptococcaceae</taxon>
        <taxon>Desulfofarcimen</taxon>
    </lineage>
</organism>
<dbReference type="RefSeq" id="WP_015756494.1">
    <property type="nucleotide sequence ID" value="NC_013216.1"/>
</dbReference>
<keyword evidence="2" id="KW-1185">Reference proteome</keyword>
<reference evidence="1 2" key="1">
    <citation type="journal article" date="2009" name="Stand. Genomic Sci.">
        <title>Complete genome sequence of Desulfotomaculum acetoxidans type strain (5575).</title>
        <authorList>
            <person name="Spring S."/>
            <person name="Lapidus A."/>
            <person name="Schroder M."/>
            <person name="Gleim D."/>
            <person name="Sims D."/>
            <person name="Meincke L."/>
            <person name="Glavina Del Rio T."/>
            <person name="Tice H."/>
            <person name="Copeland A."/>
            <person name="Cheng J.F."/>
            <person name="Lucas S."/>
            <person name="Chen F."/>
            <person name="Nolan M."/>
            <person name="Bruce D."/>
            <person name="Goodwin L."/>
            <person name="Pitluck S."/>
            <person name="Ivanova N."/>
            <person name="Mavromatis K."/>
            <person name="Mikhailova N."/>
            <person name="Pati A."/>
            <person name="Chen A."/>
            <person name="Palaniappan K."/>
            <person name="Land M."/>
            <person name="Hauser L."/>
            <person name="Chang Y.J."/>
            <person name="Jeffries C.D."/>
            <person name="Chain P."/>
            <person name="Saunders E."/>
            <person name="Brettin T."/>
            <person name="Detter J.C."/>
            <person name="Goker M."/>
            <person name="Bristow J."/>
            <person name="Eisen J.A."/>
            <person name="Markowitz V."/>
            <person name="Hugenholtz P."/>
            <person name="Kyrpides N.C."/>
            <person name="Klenk H.P."/>
            <person name="Han C."/>
        </authorList>
    </citation>
    <scope>NUCLEOTIDE SEQUENCE [LARGE SCALE GENOMIC DNA]</scope>
    <source>
        <strain evidence="2">ATCC 49208 / DSM 771 / VKM B-1644</strain>
    </source>
</reference>
<dbReference type="AlphaFoldDB" id="C8W2B4"/>